<evidence type="ECO:0000259" key="1">
    <source>
        <dbReference type="Pfam" id="PF04480"/>
    </source>
</evidence>
<name>A0A7W5JYC8_9ACTN</name>
<dbReference type="InterPro" id="IPR007569">
    <property type="entry name" value="DUF559"/>
</dbReference>
<accession>A0A7W5JYC8</accession>
<reference evidence="2 3" key="1">
    <citation type="submission" date="2020-08" db="EMBL/GenBank/DDBJ databases">
        <title>Sequencing the genomes of 1000 actinobacteria strains.</title>
        <authorList>
            <person name="Klenk H.-P."/>
        </authorList>
    </citation>
    <scope>NUCLEOTIDE SEQUENCE [LARGE SCALE GENOMIC DNA]</scope>
    <source>
        <strain evidence="2 3">DSM 11053</strain>
    </source>
</reference>
<dbReference type="Gene3D" id="3.40.960.10">
    <property type="entry name" value="VSR Endonuclease"/>
    <property type="match status" value="1"/>
</dbReference>
<dbReference type="EMBL" id="JACHZG010000001">
    <property type="protein sequence ID" value="MBB3328602.1"/>
    <property type="molecule type" value="Genomic_DNA"/>
</dbReference>
<gene>
    <name evidence="2" type="ORF">FHX39_003546</name>
</gene>
<evidence type="ECO:0000313" key="3">
    <source>
        <dbReference type="Proteomes" id="UP000565572"/>
    </source>
</evidence>
<dbReference type="AlphaFoldDB" id="A0A7W5JYC8"/>
<comment type="caution">
    <text evidence="2">The sequence shown here is derived from an EMBL/GenBank/DDBJ whole genome shotgun (WGS) entry which is preliminary data.</text>
</comment>
<dbReference type="Proteomes" id="UP000565572">
    <property type="component" value="Unassembled WGS sequence"/>
</dbReference>
<organism evidence="2 3">
    <name type="scientific">Microlunatus antarcticus</name>
    <dbReference type="NCBI Taxonomy" id="53388"/>
    <lineage>
        <taxon>Bacteria</taxon>
        <taxon>Bacillati</taxon>
        <taxon>Actinomycetota</taxon>
        <taxon>Actinomycetes</taxon>
        <taxon>Propionibacteriales</taxon>
        <taxon>Propionibacteriaceae</taxon>
        <taxon>Microlunatus</taxon>
    </lineage>
</organism>
<feature type="domain" description="DUF559" evidence="1">
    <location>
        <begin position="170"/>
        <end position="229"/>
    </location>
</feature>
<sequence length="257" mass="28623">MDPDLLDRCARARFHLPADAVLVGVTALQLYGVDVGDRRPVRASTLTRAQTRRHGVRLSRVRSLPPHRDGLARPAAAWCQAAADLDLVELVAAGDALLKAGLVTLPDLQAVAARAGGRGCRLVRRAAGLVRERVDSIPETRLRLCLVLAGLPEPRCNVVLGHGDRVIGRVDLLVEEFGLILEYDGGQHRERGQWNNDLDRDDAFSDADFSTIRVTRDRLRRPRELVRKIHARLVERGYRGPAPTFTPEWVAHFERRV</sequence>
<protein>
    <recommendedName>
        <fullName evidence="1">DUF559 domain-containing protein</fullName>
    </recommendedName>
</protein>
<dbReference type="RefSeq" id="WP_183340568.1">
    <property type="nucleotide sequence ID" value="NZ_JACHZG010000001.1"/>
</dbReference>
<keyword evidence="3" id="KW-1185">Reference proteome</keyword>
<dbReference type="Pfam" id="PF04480">
    <property type="entry name" value="DUF559"/>
    <property type="match status" value="1"/>
</dbReference>
<proteinExistence type="predicted"/>
<evidence type="ECO:0000313" key="2">
    <source>
        <dbReference type="EMBL" id="MBB3328602.1"/>
    </source>
</evidence>